<keyword evidence="3 9" id="KW-0813">Transport</keyword>
<dbReference type="Pfam" id="PF00153">
    <property type="entry name" value="Mito_carr"/>
    <property type="match status" value="4"/>
</dbReference>
<keyword evidence="5" id="KW-0677">Repeat</keyword>
<evidence type="ECO:0000256" key="7">
    <source>
        <dbReference type="ARBA" id="ARBA00023136"/>
    </source>
</evidence>
<proteinExistence type="inferred from homology"/>
<feature type="repeat" description="Solcar" evidence="8">
    <location>
        <begin position="176"/>
        <end position="252"/>
    </location>
</feature>
<dbReference type="SUPFAM" id="SSF103506">
    <property type="entry name" value="Mitochondrial carrier"/>
    <property type="match status" value="1"/>
</dbReference>
<dbReference type="InParanoid" id="A0A1Y2GEM1"/>
<dbReference type="Proteomes" id="UP000193648">
    <property type="component" value="Unassembled WGS sequence"/>
</dbReference>
<dbReference type="OrthoDB" id="448427at2759"/>
<evidence type="ECO:0000256" key="3">
    <source>
        <dbReference type="ARBA" id="ARBA00022448"/>
    </source>
</evidence>
<dbReference type="RefSeq" id="XP_021878535.1">
    <property type="nucleotide sequence ID" value="XM_022030411.1"/>
</dbReference>
<evidence type="ECO:0000256" key="4">
    <source>
        <dbReference type="ARBA" id="ARBA00022692"/>
    </source>
</evidence>
<evidence type="ECO:0000256" key="5">
    <source>
        <dbReference type="ARBA" id="ARBA00022737"/>
    </source>
</evidence>
<keyword evidence="4 8" id="KW-0812">Transmembrane</keyword>
<comment type="subcellular location">
    <subcellularLocation>
        <location evidence="1">Membrane</location>
        <topology evidence="1">Multi-pass membrane protein</topology>
    </subcellularLocation>
</comment>
<dbReference type="EMBL" id="MCFF01000036">
    <property type="protein sequence ID" value="ORZ08752.1"/>
    <property type="molecule type" value="Genomic_DNA"/>
</dbReference>
<sequence length="467" mass="49716">MSAEAPQQFALSEATKTGAVQVQQVRPLQSLGQQPHVWTPSQELAAKLVFGGLGCMIAVVFTHPVDVIKTRLQLQGEAGAGSVVPSMHISNAHTSSALPAHRLQGITSVVCTSTTATAASSSNSTSLQSVSGSGLLSSNSSTHLAYSPMTTPVTNVIHHRDAALLAHETMVKPGGVTGAIETTGGLNITATGASPTVKSQAVPRTLRLIPLLREIMREEGPRVLMAGLAPAVLRESIYSTIRFGSYDLFKGIYSGIGFNGLGNGEQTTVLVKLLSGLTSGMIGSVIANPTDLIKVRLQAYWPSGKPRYASIVDACRSIYVEEGIPGLYRGVVPTAARAMVVTASQLASYDTTKHWLLAIKDSKGQARFREGYLTHFCASTVAGLVCSISTSPIDTVKVRYMNQQFNANGQGMLYRSAIDCAVKTVQREGPLALYKGFSMCWLRLGPHTMLSLMIFEKLRSWVGLNPV</sequence>
<keyword evidence="6" id="KW-1133">Transmembrane helix</keyword>
<dbReference type="PROSITE" id="PS50920">
    <property type="entry name" value="SOLCAR"/>
    <property type="match status" value="3"/>
</dbReference>
<comment type="similarity">
    <text evidence="2 9">Belongs to the mitochondrial carrier (TC 2.A.29) family.</text>
</comment>
<keyword evidence="7 8" id="KW-0472">Membrane</keyword>
<keyword evidence="11" id="KW-1185">Reference proteome</keyword>
<dbReference type="AlphaFoldDB" id="A0A1Y2GEM1"/>
<feature type="repeat" description="Solcar" evidence="8">
    <location>
        <begin position="370"/>
        <end position="461"/>
    </location>
</feature>
<evidence type="ECO:0000256" key="8">
    <source>
        <dbReference type="PROSITE-ProRule" id="PRU00282"/>
    </source>
</evidence>
<dbReference type="InterPro" id="IPR050391">
    <property type="entry name" value="Mito_Metabolite_Transporter"/>
</dbReference>
<organism evidence="10 11">
    <name type="scientific">Lobosporangium transversale</name>
    <dbReference type="NCBI Taxonomy" id="64571"/>
    <lineage>
        <taxon>Eukaryota</taxon>
        <taxon>Fungi</taxon>
        <taxon>Fungi incertae sedis</taxon>
        <taxon>Mucoromycota</taxon>
        <taxon>Mortierellomycotina</taxon>
        <taxon>Mortierellomycetes</taxon>
        <taxon>Mortierellales</taxon>
        <taxon>Mortierellaceae</taxon>
        <taxon>Lobosporangium</taxon>
    </lineage>
</organism>
<evidence type="ECO:0000313" key="11">
    <source>
        <dbReference type="Proteomes" id="UP000193648"/>
    </source>
</evidence>
<comment type="caution">
    <text evidence="10">The sequence shown here is derived from an EMBL/GenBank/DDBJ whole genome shotgun (WGS) entry which is preliminary data.</text>
</comment>
<dbReference type="PANTHER" id="PTHR45618">
    <property type="entry name" value="MITOCHONDRIAL DICARBOXYLATE CARRIER-RELATED"/>
    <property type="match status" value="1"/>
</dbReference>
<gene>
    <name evidence="10" type="ORF">BCR41DRAFT_424336</name>
</gene>
<dbReference type="InterPro" id="IPR018108">
    <property type="entry name" value="MCP_transmembrane"/>
</dbReference>
<dbReference type="InterPro" id="IPR023395">
    <property type="entry name" value="MCP_dom_sf"/>
</dbReference>
<evidence type="ECO:0000313" key="10">
    <source>
        <dbReference type="EMBL" id="ORZ08752.1"/>
    </source>
</evidence>
<dbReference type="GO" id="GO:0016020">
    <property type="term" value="C:membrane"/>
    <property type="evidence" value="ECO:0007669"/>
    <property type="project" value="UniProtKB-SubCell"/>
</dbReference>
<protein>
    <submittedName>
        <fullName evidence="10">Mitochondrial carrier domain-containing protein</fullName>
    </submittedName>
</protein>
<evidence type="ECO:0000256" key="2">
    <source>
        <dbReference type="ARBA" id="ARBA00006375"/>
    </source>
</evidence>
<reference evidence="10 11" key="1">
    <citation type="submission" date="2016-07" db="EMBL/GenBank/DDBJ databases">
        <title>Pervasive Adenine N6-methylation of Active Genes in Fungi.</title>
        <authorList>
            <consortium name="DOE Joint Genome Institute"/>
            <person name="Mondo S.J."/>
            <person name="Dannebaum R.O."/>
            <person name="Kuo R.C."/>
            <person name="Labutti K."/>
            <person name="Haridas S."/>
            <person name="Kuo A."/>
            <person name="Salamov A."/>
            <person name="Ahrendt S.R."/>
            <person name="Lipzen A."/>
            <person name="Sullivan W."/>
            <person name="Andreopoulos W.B."/>
            <person name="Clum A."/>
            <person name="Lindquist E."/>
            <person name="Daum C."/>
            <person name="Ramamoorthy G.K."/>
            <person name="Gryganskyi A."/>
            <person name="Culley D."/>
            <person name="Magnuson J.K."/>
            <person name="James T.Y."/>
            <person name="O'Malley M.A."/>
            <person name="Stajich J.E."/>
            <person name="Spatafora J.W."/>
            <person name="Visel A."/>
            <person name="Grigoriev I.V."/>
        </authorList>
    </citation>
    <scope>NUCLEOTIDE SEQUENCE [LARGE SCALE GENOMIC DNA]</scope>
    <source>
        <strain evidence="10 11">NRRL 3116</strain>
    </source>
</reference>
<evidence type="ECO:0000256" key="9">
    <source>
        <dbReference type="RuleBase" id="RU000488"/>
    </source>
</evidence>
<evidence type="ECO:0000256" key="6">
    <source>
        <dbReference type="ARBA" id="ARBA00022989"/>
    </source>
</evidence>
<evidence type="ECO:0000256" key="1">
    <source>
        <dbReference type="ARBA" id="ARBA00004141"/>
    </source>
</evidence>
<dbReference type="Gene3D" id="1.50.40.10">
    <property type="entry name" value="Mitochondrial carrier domain"/>
    <property type="match status" value="2"/>
</dbReference>
<name>A0A1Y2GEM1_9FUNG</name>
<accession>A0A1Y2GEM1</accession>
<feature type="repeat" description="Solcar" evidence="8">
    <location>
        <begin position="267"/>
        <end position="355"/>
    </location>
</feature>
<dbReference type="GeneID" id="33572253"/>